<evidence type="ECO:0000313" key="2">
    <source>
        <dbReference type="Proteomes" id="UP000271472"/>
    </source>
</evidence>
<keyword evidence="2" id="KW-1185">Reference proteome</keyword>
<dbReference type="EMBL" id="QIBZ01000021">
    <property type="protein sequence ID" value="RNM33009.1"/>
    <property type="molecule type" value="Genomic_DNA"/>
</dbReference>
<protein>
    <recommendedName>
        <fullName evidence="3">DUF3168 domain-containing protein</fullName>
    </recommendedName>
</protein>
<proteinExistence type="predicted"/>
<dbReference type="GeneID" id="98663148"/>
<accession>A0A3N0I7P1</accession>
<sequence>MDVEATVARRLAQTTGAPAYVEVPGDMPDSFISVEQIGGGGSMFEPCRLAVDCWAKKKERKKARALAESVAAAVADLDEEANFFHPEVTNLYRQNDPDTGRSRYIVQIQIWVCE</sequence>
<organism evidence="1 2">
    <name type="scientific">Slackia isoflavoniconvertens</name>
    <dbReference type="NCBI Taxonomy" id="572010"/>
    <lineage>
        <taxon>Bacteria</taxon>
        <taxon>Bacillati</taxon>
        <taxon>Actinomycetota</taxon>
        <taxon>Coriobacteriia</taxon>
        <taxon>Eggerthellales</taxon>
        <taxon>Eggerthellaceae</taxon>
        <taxon>Slackia</taxon>
    </lineage>
</organism>
<reference evidence="2" key="1">
    <citation type="submission" date="2018-05" db="EMBL/GenBank/DDBJ databases">
        <title>Genome Sequencing of selected type strains of the family Eggerthellaceae.</title>
        <authorList>
            <person name="Danylec N."/>
            <person name="Stoll D.A."/>
            <person name="Doetsch A."/>
            <person name="Huch M."/>
        </authorList>
    </citation>
    <scope>NUCLEOTIDE SEQUENCE [LARGE SCALE GENOMIC DNA]</scope>
    <source>
        <strain evidence="2">DSM 22006</strain>
    </source>
</reference>
<evidence type="ECO:0000313" key="1">
    <source>
        <dbReference type="EMBL" id="RNM33009.1"/>
    </source>
</evidence>
<comment type="caution">
    <text evidence="1">The sequence shown here is derived from an EMBL/GenBank/DDBJ whole genome shotgun (WGS) entry which is preliminary data.</text>
</comment>
<dbReference type="RefSeq" id="WP_123220142.1">
    <property type="nucleotide sequence ID" value="NZ_JACHYQ010000003.1"/>
</dbReference>
<gene>
    <name evidence="1" type="ORF">DMP05_09065</name>
</gene>
<evidence type="ECO:0008006" key="3">
    <source>
        <dbReference type="Google" id="ProtNLM"/>
    </source>
</evidence>
<dbReference type="InterPro" id="IPR021508">
    <property type="entry name" value="Gp17-like"/>
</dbReference>
<dbReference type="Proteomes" id="UP000271472">
    <property type="component" value="Unassembled WGS sequence"/>
</dbReference>
<dbReference type="Pfam" id="PF11367">
    <property type="entry name" value="Tail_completion_gp17"/>
    <property type="match status" value="1"/>
</dbReference>
<name>A0A3N0I7P1_9ACTN</name>
<dbReference type="AlphaFoldDB" id="A0A3N0I7P1"/>